<feature type="compositionally biased region" description="Basic residues" evidence="1">
    <location>
        <begin position="295"/>
        <end position="311"/>
    </location>
</feature>
<dbReference type="InterPro" id="IPR000219">
    <property type="entry name" value="DH_dom"/>
</dbReference>
<dbReference type="InterPro" id="IPR035899">
    <property type="entry name" value="DBL_dom_sf"/>
</dbReference>
<feature type="region of interest" description="Disordered" evidence="1">
    <location>
        <begin position="1"/>
        <end position="59"/>
    </location>
</feature>
<dbReference type="OrthoDB" id="9997817at2759"/>
<dbReference type="EMBL" id="KB932206">
    <property type="protein sequence ID" value="KCV69288.1"/>
    <property type="molecule type" value="Genomic_DNA"/>
</dbReference>
<feature type="compositionally biased region" description="Polar residues" evidence="1">
    <location>
        <begin position="393"/>
        <end position="402"/>
    </location>
</feature>
<dbReference type="RefSeq" id="XP_009495853.1">
    <property type="nucleotide sequence ID" value="XM_009497578.1"/>
</dbReference>
<feature type="region of interest" description="Disordered" evidence="1">
    <location>
        <begin position="626"/>
        <end position="706"/>
    </location>
</feature>
<feature type="region of interest" description="Disordered" evidence="1">
    <location>
        <begin position="779"/>
        <end position="801"/>
    </location>
</feature>
<feature type="region of interest" description="Disordered" evidence="1">
    <location>
        <begin position="93"/>
        <end position="130"/>
    </location>
</feature>
<feature type="compositionally biased region" description="Low complexity" evidence="1">
    <location>
        <begin position="725"/>
        <end position="743"/>
    </location>
</feature>
<reference evidence="3" key="1">
    <citation type="submission" date="2013-04" db="EMBL/GenBank/DDBJ databases">
        <title>The Genome Sequence of Fonticula alba ATCC 38817.</title>
        <authorList>
            <consortium name="The Broad Institute Genomics Platform"/>
            <person name="Russ C."/>
            <person name="Cuomo C."/>
            <person name="Burger G."/>
            <person name="Gray M.W."/>
            <person name="Holland P.W.H."/>
            <person name="King N."/>
            <person name="Lang F.B.F."/>
            <person name="Roger A.J."/>
            <person name="Ruiz-Trillo I."/>
            <person name="Brown M."/>
            <person name="Walker B."/>
            <person name="Young S."/>
            <person name="Zeng Q."/>
            <person name="Gargeya S."/>
            <person name="Fitzgerald M."/>
            <person name="Haas B."/>
            <person name="Abouelleil A."/>
            <person name="Allen A.W."/>
            <person name="Alvarado L."/>
            <person name="Arachchi H.M."/>
            <person name="Berlin A.M."/>
            <person name="Chapman S.B."/>
            <person name="Gainer-Dewar J."/>
            <person name="Goldberg J."/>
            <person name="Griggs A."/>
            <person name="Gujja S."/>
            <person name="Hansen M."/>
            <person name="Howarth C."/>
            <person name="Imamovic A."/>
            <person name="Ireland A."/>
            <person name="Larimer J."/>
            <person name="McCowan C."/>
            <person name="Murphy C."/>
            <person name="Pearson M."/>
            <person name="Poon T.W."/>
            <person name="Priest M."/>
            <person name="Roberts A."/>
            <person name="Saif S."/>
            <person name="Shea T."/>
            <person name="Sisk P."/>
            <person name="Sykes S."/>
            <person name="Wortman J."/>
            <person name="Nusbaum C."/>
            <person name="Birren B."/>
        </authorList>
    </citation>
    <scope>NUCLEOTIDE SEQUENCE [LARGE SCALE GENOMIC DNA]</scope>
    <source>
        <strain evidence="3">ATCC 38817</strain>
    </source>
</reference>
<dbReference type="GeneID" id="20528447"/>
<feature type="region of interest" description="Disordered" evidence="1">
    <location>
        <begin position="866"/>
        <end position="897"/>
    </location>
</feature>
<organism evidence="3">
    <name type="scientific">Fonticula alba</name>
    <name type="common">Slime mold</name>
    <dbReference type="NCBI Taxonomy" id="691883"/>
    <lineage>
        <taxon>Eukaryota</taxon>
        <taxon>Rotosphaerida</taxon>
        <taxon>Fonticulaceae</taxon>
        <taxon>Fonticula</taxon>
    </lineage>
</organism>
<feature type="region of interest" description="Disordered" evidence="1">
    <location>
        <begin position="725"/>
        <end position="745"/>
    </location>
</feature>
<feature type="compositionally biased region" description="Low complexity" evidence="1">
    <location>
        <begin position="990"/>
        <end position="1008"/>
    </location>
</feature>
<proteinExistence type="predicted"/>
<feature type="domain" description="DH" evidence="2">
    <location>
        <begin position="1396"/>
        <end position="1448"/>
    </location>
</feature>
<name>A0A058Z5S1_FONAL</name>
<feature type="compositionally biased region" description="Low complexity" evidence="1">
    <location>
        <begin position="1478"/>
        <end position="1499"/>
    </location>
</feature>
<keyword evidence="4" id="KW-1185">Reference proteome</keyword>
<feature type="region of interest" description="Disordered" evidence="1">
    <location>
        <begin position="359"/>
        <end position="406"/>
    </location>
</feature>
<evidence type="ECO:0000256" key="1">
    <source>
        <dbReference type="SAM" id="MobiDB-lite"/>
    </source>
</evidence>
<gene>
    <name evidence="3" type="ORF">H696_03722</name>
</gene>
<evidence type="ECO:0000313" key="3">
    <source>
        <dbReference type="EMBL" id="KCV69288.1"/>
    </source>
</evidence>
<dbReference type="Proteomes" id="UP000030693">
    <property type="component" value="Unassembled WGS sequence"/>
</dbReference>
<feature type="compositionally biased region" description="Basic and acidic residues" evidence="1">
    <location>
        <begin position="39"/>
        <end position="50"/>
    </location>
</feature>
<protein>
    <recommendedName>
        <fullName evidence="2">DH domain-containing protein</fullName>
    </recommendedName>
</protein>
<feature type="compositionally biased region" description="Low complexity" evidence="1">
    <location>
        <begin position="866"/>
        <end position="877"/>
    </location>
</feature>
<feature type="compositionally biased region" description="Low complexity" evidence="1">
    <location>
        <begin position="1163"/>
        <end position="1182"/>
    </location>
</feature>
<evidence type="ECO:0000259" key="2">
    <source>
        <dbReference type="PROSITE" id="PS50010"/>
    </source>
</evidence>
<feature type="compositionally biased region" description="Basic residues" evidence="1">
    <location>
        <begin position="516"/>
        <end position="526"/>
    </location>
</feature>
<dbReference type="GO" id="GO:0005085">
    <property type="term" value="F:guanyl-nucleotide exchange factor activity"/>
    <property type="evidence" value="ECO:0007669"/>
    <property type="project" value="InterPro"/>
</dbReference>
<feature type="compositionally biased region" description="Low complexity" evidence="1">
    <location>
        <begin position="105"/>
        <end position="130"/>
    </location>
</feature>
<feature type="compositionally biased region" description="Low complexity" evidence="1">
    <location>
        <begin position="271"/>
        <end position="287"/>
    </location>
</feature>
<feature type="region of interest" description="Disordered" evidence="1">
    <location>
        <begin position="1473"/>
        <end position="1499"/>
    </location>
</feature>
<feature type="region of interest" description="Disordered" evidence="1">
    <location>
        <begin position="1141"/>
        <end position="1193"/>
    </location>
</feature>
<feature type="region of interest" description="Disordered" evidence="1">
    <location>
        <begin position="514"/>
        <end position="588"/>
    </location>
</feature>
<feature type="region of interest" description="Disordered" evidence="1">
    <location>
        <begin position="1611"/>
        <end position="1632"/>
    </location>
</feature>
<dbReference type="PROSITE" id="PS50010">
    <property type="entry name" value="DH_2"/>
    <property type="match status" value="1"/>
</dbReference>
<feature type="compositionally biased region" description="Low complexity" evidence="1">
    <location>
        <begin position="785"/>
        <end position="796"/>
    </location>
</feature>
<evidence type="ECO:0000313" key="4">
    <source>
        <dbReference type="Proteomes" id="UP000030693"/>
    </source>
</evidence>
<feature type="compositionally biased region" description="Low complexity" evidence="1">
    <location>
        <begin position="943"/>
        <end position="952"/>
    </location>
</feature>
<feature type="region of interest" description="Disordered" evidence="1">
    <location>
        <begin position="938"/>
        <end position="1008"/>
    </location>
</feature>
<feature type="non-terminal residue" evidence="3">
    <location>
        <position position="1940"/>
    </location>
</feature>
<feature type="compositionally biased region" description="Low complexity" evidence="1">
    <location>
        <begin position="527"/>
        <end position="583"/>
    </location>
</feature>
<accession>A0A058Z5S1</accession>
<sequence>MAGPIRSTGFVLPGDGTPSPGLGRHSPGTDPAPGGRSLLSDRLRSSDSHVDVTQQRQPDAAVAAVGLPGPSARPWTPTAGSAFARLSQSLPNAGAHPWASGPGEVSSSIVTPSVPVAGPGTSHGLSSLGGSQASMGSSFGSVLSDAPIHLSAAQRQTCDRMTTLVWNCLQLITPDILQNALYQSEGRPLRALAMLLTFSDSLAAAAAEEGVSAATLRQELADLDAEQADELLMMSDSDEALGELLGVASAPPGLRRTSSHLLSGEEAGRRSPIASTAMSRSSSSGGSASLGGSGRYKHPRGSRSSRSRRHSPTPIDAAMGLEFDSFGTDTELRELLTDTDDTDLSVALYLDSDFDSDDDDDYSPDFSHGSLSDEQLSLGRRSPPALRDGAPIQRSSLSASSTEGGGLIVMTTNTGGSPTAKPAGPLPGACMLAHAAAHAHPHALNCPHIRPPGSGWRSRSKCRMVCCCQVEALLHQAAAAVPDPGGMMQVATPPQPPSAASATGSLFARPFARYRAGSRSRSRSRSRSSSATSTGSTGPMGGPLSTTGSTSSSGSLPPRRRSSSFSLSSFLSGSSAAGTPSSTYEHASPATDLTVGLDAYASGSRASPAPPSGSPAALRMSKWTLRRGVSSTSTSKPPPSAGVPVAGNPSASGATAQPPATPPEDLLRVAPEASPSSTLSPGAGTLAAEASPGVSSRPGAGHSRESGFMRTLRNASRSFEILFLGGADAPPGGDAPAGEAAPPGQLPVGVLDAGLLPKSTAVLSNSFEADIHTLSADALLPGAEPPSSHLSSPSSSGQTSVDLDFQRAAQVGVFAPGQGGLRHPAGGDLHPTEEDFLDDGDRHSGGVFSRLIGTRPAAFFRRRSSSQLALSTSPSTAEESPGSLGAVPRATPSTADRPASAHLLSAGGFASPAEADSAAASSGALAAGRRRHRISLSVSSHELGSLTGTSPPTSRPPGLPVTPSMPIAGSSGSPGAAVPITKSASPGSRVRVPPAGAGLGAASPSAGPGLRPLSATATSATLGLSAISLSFAAQSSRSQAIHDLFLLELEYARLAEQVPRQLLRPLFALLGMVGAEYSTAAMAAASAAGPPRCLLCRLAAAFEAGGPAARDPGCPISSLGHSPALPPTGLQAFLAMVDARSDEPSPFHHPPQGLLSTTDSDMSVASVHSNSSSSSSSSSSAVGDAAGPSRPGAHDCPCGRGLTLAGSADLVDGLRDIFDRAGFLDRTLALRHAALLRLLGDHLVVCCAVTGRRLDSASAIAAVTAASAAGLPPPAHITTIDPTVLVGAALVDHLRSIHQTYATHIKLMGERLLKLQALLRRYRALGAFVAPLESGLEECHRALANLTRYLCPTEAGTSARAPGDFQPPGSPIVAPAGVTAHPSPVADTLPFLCQTLDQVLMLPLQYLSRLVVLVGEIAHHTPKAHADHSPLRSVLSKLELLTASMQSIRPAALQVYTPELAFDPLLIRHLCNPPAPTGRSPSPTAGAGPSGRPAPPRASLRVVADGSDAGRIVLASLLVEDITPRPVHTPGTMAARPVAVSPAAGSLSPFVRRMSLVESPTGFGLSASPGASPVGTPPSFGGSLSASLTSLPVAGHLGVASPLASGPGSASQSLSAFPAASNGSLDSSHSGSASGLSPPLLAVGSGDLASSRARPVRLTLYNDGLLLSSPVSGAGGGLAAGGSATDIQRPAGALSGPGALHQMEAFIPLRHLSVMLNPAEGEDALALVAPGCFLTGQPLSPPLIAMLADMLGQAGGSSTGGQLQGYSRRVFRALTGPTAGSSLAASLTELLGAQRPDADGGLALPSALPSALPMSGPVKGISRVTSEASLSSLSEASQNAPASDAAPMPAARPAPLMIGSMSASSLSCLQRIQRGDELAAAVDAEVVRSAVTGTGPSAPERGLFRLFAIFLTQCQRHVDRAAPAFQIRRSSGLSTRLASL</sequence>
<feature type="region of interest" description="Disordered" evidence="1">
    <location>
        <begin position="255"/>
        <end position="317"/>
    </location>
</feature>
<feature type="region of interest" description="Disordered" evidence="1">
    <location>
        <begin position="816"/>
        <end position="841"/>
    </location>
</feature>
<dbReference type="SUPFAM" id="SSF48065">
    <property type="entry name" value="DBL homology domain (DH-domain)"/>
    <property type="match status" value="1"/>
</dbReference>